<keyword evidence="3" id="KW-1185">Reference proteome</keyword>
<reference evidence="3" key="2">
    <citation type="submission" date="2015-01" db="EMBL/GenBank/DDBJ databases">
        <title>Evolutionary Origins and Diversification of the Mycorrhizal Mutualists.</title>
        <authorList>
            <consortium name="DOE Joint Genome Institute"/>
            <consortium name="Mycorrhizal Genomics Consortium"/>
            <person name="Kohler A."/>
            <person name="Kuo A."/>
            <person name="Nagy L.G."/>
            <person name="Floudas D."/>
            <person name="Copeland A."/>
            <person name="Barry K.W."/>
            <person name="Cichocki N."/>
            <person name="Veneault-Fourrey C."/>
            <person name="LaButti K."/>
            <person name="Lindquist E.A."/>
            <person name="Lipzen A."/>
            <person name="Lundell T."/>
            <person name="Morin E."/>
            <person name="Murat C."/>
            <person name="Riley R."/>
            <person name="Ohm R."/>
            <person name="Sun H."/>
            <person name="Tunlid A."/>
            <person name="Henrissat B."/>
            <person name="Grigoriev I.V."/>
            <person name="Hibbett D.S."/>
            <person name="Martin F."/>
        </authorList>
    </citation>
    <scope>NUCLEOTIDE SEQUENCE [LARGE SCALE GENOMIC DNA]</scope>
    <source>
        <strain evidence="3">MUT 4182</strain>
    </source>
</reference>
<organism evidence="2 3">
    <name type="scientific">Tulasnella calospora MUT 4182</name>
    <dbReference type="NCBI Taxonomy" id="1051891"/>
    <lineage>
        <taxon>Eukaryota</taxon>
        <taxon>Fungi</taxon>
        <taxon>Dikarya</taxon>
        <taxon>Basidiomycota</taxon>
        <taxon>Agaricomycotina</taxon>
        <taxon>Agaricomycetes</taxon>
        <taxon>Cantharellales</taxon>
        <taxon>Tulasnellaceae</taxon>
        <taxon>Tulasnella</taxon>
    </lineage>
</organism>
<name>A0A0C3PNH2_9AGAM</name>
<gene>
    <name evidence="2" type="ORF">M407DRAFT_198154</name>
</gene>
<feature type="region of interest" description="Disordered" evidence="1">
    <location>
        <begin position="131"/>
        <end position="187"/>
    </location>
</feature>
<evidence type="ECO:0000313" key="3">
    <source>
        <dbReference type="Proteomes" id="UP000054248"/>
    </source>
</evidence>
<evidence type="ECO:0000256" key="1">
    <source>
        <dbReference type="SAM" id="MobiDB-lite"/>
    </source>
</evidence>
<dbReference type="Proteomes" id="UP000054248">
    <property type="component" value="Unassembled WGS sequence"/>
</dbReference>
<proteinExistence type="predicted"/>
<feature type="compositionally biased region" description="Polar residues" evidence="1">
    <location>
        <begin position="174"/>
        <end position="187"/>
    </location>
</feature>
<evidence type="ECO:0000313" key="2">
    <source>
        <dbReference type="EMBL" id="KIO15965.1"/>
    </source>
</evidence>
<dbReference type="HOGENOM" id="CLU_1448738_0_0_1"/>
<feature type="compositionally biased region" description="Low complexity" evidence="1">
    <location>
        <begin position="158"/>
        <end position="167"/>
    </location>
</feature>
<protein>
    <submittedName>
        <fullName evidence="2">Uncharacterized protein</fullName>
    </submittedName>
</protein>
<dbReference type="EMBL" id="KN823732">
    <property type="protein sequence ID" value="KIO15965.1"/>
    <property type="molecule type" value="Genomic_DNA"/>
</dbReference>
<accession>A0A0C3PNH2</accession>
<sequence length="187" mass="21149">MENVNTLGYPIPAAEQIPATNLGYQFSLGFFDTFNTCRAKLNPHLKYVERLVTENEWVPVAYIERFMRIRASYNATRKYPTSRTKEMIIRRGHRWMRLIWKDLLKLREDVEDMAMRRMVTRRVGEAARMEAGETAIQRQTQSPGSAALGHPSEGGNVPAAESPPAIEAAEKAGNPSNSERPVTITDV</sequence>
<dbReference type="OrthoDB" id="3300220at2759"/>
<dbReference type="AlphaFoldDB" id="A0A0C3PNH2"/>
<reference evidence="2 3" key="1">
    <citation type="submission" date="2014-04" db="EMBL/GenBank/DDBJ databases">
        <authorList>
            <consortium name="DOE Joint Genome Institute"/>
            <person name="Kuo A."/>
            <person name="Girlanda M."/>
            <person name="Perotto S."/>
            <person name="Kohler A."/>
            <person name="Nagy L.G."/>
            <person name="Floudas D."/>
            <person name="Copeland A."/>
            <person name="Barry K.W."/>
            <person name="Cichocki N."/>
            <person name="Veneault-Fourrey C."/>
            <person name="LaButti K."/>
            <person name="Lindquist E.A."/>
            <person name="Lipzen A."/>
            <person name="Lundell T."/>
            <person name="Morin E."/>
            <person name="Murat C."/>
            <person name="Sun H."/>
            <person name="Tunlid A."/>
            <person name="Henrissat B."/>
            <person name="Grigoriev I.V."/>
            <person name="Hibbett D.S."/>
            <person name="Martin F."/>
            <person name="Nordberg H.P."/>
            <person name="Cantor M.N."/>
            <person name="Hua S.X."/>
        </authorList>
    </citation>
    <scope>NUCLEOTIDE SEQUENCE [LARGE SCALE GENOMIC DNA]</scope>
    <source>
        <strain evidence="2 3">MUT 4182</strain>
    </source>
</reference>